<feature type="compositionally biased region" description="Polar residues" evidence="1">
    <location>
        <begin position="1477"/>
        <end position="1493"/>
    </location>
</feature>
<feature type="compositionally biased region" description="Low complexity" evidence="1">
    <location>
        <begin position="1749"/>
        <end position="1774"/>
    </location>
</feature>
<feature type="compositionally biased region" description="Basic residues" evidence="1">
    <location>
        <begin position="492"/>
        <end position="502"/>
    </location>
</feature>
<feature type="compositionally biased region" description="Basic and acidic residues" evidence="1">
    <location>
        <begin position="352"/>
        <end position="372"/>
    </location>
</feature>
<feature type="compositionally biased region" description="Polar residues" evidence="1">
    <location>
        <begin position="694"/>
        <end position="706"/>
    </location>
</feature>
<feature type="region of interest" description="Disordered" evidence="1">
    <location>
        <begin position="1249"/>
        <end position="1279"/>
    </location>
</feature>
<feature type="region of interest" description="Disordered" evidence="1">
    <location>
        <begin position="1128"/>
        <end position="1147"/>
    </location>
</feature>
<proteinExistence type="predicted"/>
<feature type="compositionally biased region" description="Basic and acidic residues" evidence="1">
    <location>
        <begin position="778"/>
        <end position="792"/>
    </location>
</feature>
<organism evidence="2 3">
    <name type="scientific">Rhizodiscina lignyota</name>
    <dbReference type="NCBI Taxonomy" id="1504668"/>
    <lineage>
        <taxon>Eukaryota</taxon>
        <taxon>Fungi</taxon>
        <taxon>Dikarya</taxon>
        <taxon>Ascomycota</taxon>
        <taxon>Pezizomycotina</taxon>
        <taxon>Dothideomycetes</taxon>
        <taxon>Pleosporomycetidae</taxon>
        <taxon>Aulographales</taxon>
        <taxon>Rhizodiscinaceae</taxon>
        <taxon>Rhizodiscina</taxon>
    </lineage>
</organism>
<feature type="region of interest" description="Disordered" evidence="1">
    <location>
        <begin position="1575"/>
        <end position="1594"/>
    </location>
</feature>
<feature type="region of interest" description="Disordered" evidence="1">
    <location>
        <begin position="1635"/>
        <end position="1811"/>
    </location>
</feature>
<reference evidence="2" key="1">
    <citation type="journal article" date="2020" name="Stud. Mycol.">
        <title>101 Dothideomycetes genomes: a test case for predicting lifestyles and emergence of pathogens.</title>
        <authorList>
            <person name="Haridas S."/>
            <person name="Albert R."/>
            <person name="Binder M."/>
            <person name="Bloem J."/>
            <person name="Labutti K."/>
            <person name="Salamov A."/>
            <person name="Andreopoulos B."/>
            <person name="Baker S."/>
            <person name="Barry K."/>
            <person name="Bills G."/>
            <person name="Bluhm B."/>
            <person name="Cannon C."/>
            <person name="Castanera R."/>
            <person name="Culley D."/>
            <person name="Daum C."/>
            <person name="Ezra D."/>
            <person name="Gonzalez J."/>
            <person name="Henrissat B."/>
            <person name="Kuo A."/>
            <person name="Liang C."/>
            <person name="Lipzen A."/>
            <person name="Lutzoni F."/>
            <person name="Magnuson J."/>
            <person name="Mondo S."/>
            <person name="Nolan M."/>
            <person name="Ohm R."/>
            <person name="Pangilinan J."/>
            <person name="Park H.-J."/>
            <person name="Ramirez L."/>
            <person name="Alfaro M."/>
            <person name="Sun H."/>
            <person name="Tritt A."/>
            <person name="Yoshinaga Y."/>
            <person name="Zwiers L.-H."/>
            <person name="Turgeon B."/>
            <person name="Goodwin S."/>
            <person name="Spatafora J."/>
            <person name="Crous P."/>
            <person name="Grigoriev I."/>
        </authorList>
    </citation>
    <scope>NUCLEOTIDE SEQUENCE</scope>
    <source>
        <strain evidence="2">CBS 133067</strain>
    </source>
</reference>
<feature type="compositionally biased region" description="Low complexity" evidence="1">
    <location>
        <begin position="584"/>
        <end position="596"/>
    </location>
</feature>
<evidence type="ECO:0000313" key="3">
    <source>
        <dbReference type="Proteomes" id="UP000799772"/>
    </source>
</evidence>
<comment type="caution">
    <text evidence="2">The sequence shown here is derived from an EMBL/GenBank/DDBJ whole genome shotgun (WGS) entry which is preliminary data.</text>
</comment>
<protein>
    <submittedName>
        <fullName evidence="2">Uncharacterized protein</fullName>
    </submittedName>
</protein>
<feature type="compositionally biased region" description="Polar residues" evidence="1">
    <location>
        <begin position="1788"/>
        <end position="1802"/>
    </location>
</feature>
<feature type="compositionally biased region" description="Basic and acidic residues" evidence="1">
    <location>
        <begin position="511"/>
        <end position="520"/>
    </location>
</feature>
<feature type="compositionally biased region" description="Basic and acidic residues" evidence="1">
    <location>
        <begin position="479"/>
        <end position="491"/>
    </location>
</feature>
<feature type="region of interest" description="Disordered" evidence="1">
    <location>
        <begin position="888"/>
        <end position="1048"/>
    </location>
</feature>
<feature type="compositionally biased region" description="Polar residues" evidence="1">
    <location>
        <begin position="574"/>
        <end position="583"/>
    </location>
</feature>
<feature type="region of interest" description="Disordered" evidence="1">
    <location>
        <begin position="200"/>
        <end position="334"/>
    </location>
</feature>
<feature type="compositionally biased region" description="Basic and acidic residues" evidence="1">
    <location>
        <begin position="1032"/>
        <end position="1048"/>
    </location>
</feature>
<feature type="compositionally biased region" description="Acidic residues" evidence="1">
    <location>
        <begin position="793"/>
        <end position="804"/>
    </location>
</feature>
<dbReference type="PANTHER" id="PTHR42105:SF1">
    <property type="entry name" value="TRANSALDOLASE"/>
    <property type="match status" value="1"/>
</dbReference>
<dbReference type="PANTHER" id="PTHR42105">
    <property type="entry name" value="DIM2-ASSOCIATED PROTEIN 1"/>
    <property type="match status" value="1"/>
</dbReference>
<evidence type="ECO:0000313" key="2">
    <source>
        <dbReference type="EMBL" id="KAF2093643.1"/>
    </source>
</evidence>
<gene>
    <name evidence="2" type="ORF">NA57DRAFT_81143</name>
</gene>
<feature type="compositionally biased region" description="Polar residues" evidence="1">
    <location>
        <begin position="720"/>
        <end position="730"/>
    </location>
</feature>
<feature type="compositionally biased region" description="Basic and acidic residues" evidence="1">
    <location>
        <begin position="830"/>
        <end position="843"/>
    </location>
</feature>
<feature type="region of interest" description="Disordered" evidence="1">
    <location>
        <begin position="778"/>
        <end position="864"/>
    </location>
</feature>
<keyword evidence="3" id="KW-1185">Reference proteome</keyword>
<feature type="compositionally biased region" description="Polar residues" evidence="1">
    <location>
        <begin position="908"/>
        <end position="917"/>
    </location>
</feature>
<feature type="compositionally biased region" description="Polar residues" evidence="1">
    <location>
        <begin position="66"/>
        <end position="75"/>
    </location>
</feature>
<feature type="compositionally biased region" description="Low complexity" evidence="1">
    <location>
        <begin position="888"/>
        <end position="903"/>
    </location>
</feature>
<feature type="compositionally biased region" description="Basic and acidic residues" evidence="1">
    <location>
        <begin position="272"/>
        <end position="297"/>
    </location>
</feature>
<feature type="region of interest" description="Disordered" evidence="1">
    <location>
        <begin position="665"/>
        <end position="730"/>
    </location>
</feature>
<feature type="compositionally biased region" description="Basic and acidic residues" evidence="1">
    <location>
        <begin position="1406"/>
        <end position="1417"/>
    </location>
</feature>
<feature type="compositionally biased region" description="Polar residues" evidence="1">
    <location>
        <begin position="15"/>
        <end position="29"/>
    </location>
</feature>
<feature type="region of interest" description="Disordered" evidence="1">
    <location>
        <begin position="1316"/>
        <end position="1515"/>
    </location>
</feature>
<feature type="region of interest" description="Disordered" evidence="1">
    <location>
        <begin position="1"/>
        <end position="161"/>
    </location>
</feature>
<feature type="region of interest" description="Disordered" evidence="1">
    <location>
        <begin position="477"/>
        <end position="626"/>
    </location>
</feature>
<feature type="compositionally biased region" description="Basic and acidic residues" evidence="1">
    <location>
        <begin position="234"/>
        <end position="261"/>
    </location>
</feature>
<name>A0A9P4M1J8_9PEZI</name>
<feature type="compositionally biased region" description="Polar residues" evidence="1">
    <location>
        <begin position="1506"/>
        <end position="1515"/>
    </location>
</feature>
<feature type="region of interest" description="Disordered" evidence="1">
    <location>
        <begin position="349"/>
        <end position="460"/>
    </location>
</feature>
<feature type="compositionally biased region" description="Low complexity" evidence="1">
    <location>
        <begin position="609"/>
        <end position="622"/>
    </location>
</feature>
<feature type="compositionally biased region" description="Polar residues" evidence="1">
    <location>
        <begin position="964"/>
        <end position="980"/>
    </location>
</feature>
<feature type="compositionally biased region" description="Polar residues" evidence="1">
    <location>
        <begin position="1418"/>
        <end position="1449"/>
    </location>
</feature>
<dbReference type="EMBL" id="ML978137">
    <property type="protein sequence ID" value="KAF2093643.1"/>
    <property type="molecule type" value="Genomic_DNA"/>
</dbReference>
<dbReference type="Proteomes" id="UP000799772">
    <property type="component" value="Unassembled WGS sequence"/>
</dbReference>
<evidence type="ECO:0000256" key="1">
    <source>
        <dbReference type="SAM" id="MobiDB-lite"/>
    </source>
</evidence>
<feature type="region of interest" description="Disordered" evidence="1">
    <location>
        <begin position="1542"/>
        <end position="1566"/>
    </location>
</feature>
<feature type="compositionally biased region" description="Polar residues" evidence="1">
    <location>
        <begin position="675"/>
        <end position="684"/>
    </location>
</feature>
<sequence>MGVGDRRPPPLPAPTETSSDNFGNATSDDLATDISRRTDRTSYSIPEDGSPVVISTKKKSRDLDTGRSNPSQTSLLIEYFEAGKSGDKVKSRPSVRVRVTPSRKKDREGSDHIQITETGKTRKPSYTRRISLGSKREESVPLPAGTDISGYSGDSNFSHPPVEIEVQPNTSDLSQVSHISDYEAVGPYPAYEQSDVSLMPPDSMLEGVPRIHTPPPQPRSPLIEEPTTTSTLRAPERDRSLSREREITHRVMERIAQREASGKASPTTRRSGSREYVVDDRPTSRKRTSSDSRRTEDALSVESVSNLNPSDISRRSERSARSGTSNVSINNPKLLATVEDAIKRLILPELNAVKEEQRIQRNRSKFEHERPESLSSVRSDGIERRMSKSSSAPDVKGSKPQVVVSEDVDELSPSKLRKERRSSKGSERSRSRQASSETVVKDGDRVHRKKSRDYTRSTSAAKEAALALGAGALTAAALKHHDSMSSVDSRERRRKRRSKSRSRTASLSESIEERPQKKESIPPLPMQSEIQSDLTRDSILSAETERPVSTSSRGISTPPREHEVRQVSRGSPLHVSQVSLEESPTTPTRTPTRTPTSLRQQLGTHHANISAADISAPPASADRGFSENISPAAAGAAAGLGGAAVLSRLHDVSGLHESMSANTLEHYTPQRPLSPIQSVSSYRDSTIEPAPHSRVQSIRSEASLTSPRKHHVPRPDSARSADSYTSSQSADFAYSKNRPAGFSLEHGYEIMGGEYEPETPIAEHFDETPRAVEVDDWFDKGHEANERYRHEYDDEEEDEDEDEENQHASGAEYSRDSAGYNRDSASYNRDSADYNRDSADYNRESAYTADSSNGPYDKVTAGQGLRNVHNNAEYVRTPIAVESAVASLHDPSSVSVHSSQQSLEKMMPSSQVESELSQDAPKDEDRELGTQDNSSRERWGVLRNKAQALHDQTQQAQEIRRSSDQIPTVQGDQAVKTTASALPIPGDDMPAIGHGIDDEELDTNPSIIRGPMAGFHPGDRSHWPYDPTPPRSTRELTREPSDDEDVGHHAELGTALGAGAAGAAIGLGVANTQGASRDLGTGATYQQPAVEDEFDADEERDFDANQGMFAAPNLHSSTSLKDEGYISSAQQGGYTPEPYPNTEDPFRSKRQAKHFSGMSHGMESPLYDAATGKGIDRIQSKDVVALMDHLTVRDAQRNARDTEILVTLVRSAAEMRNSFEEMKEFIRIEREAIMGNTDRNAEVVVQKVLGGPRPQPVSSPRTMRRAGSSEEGDDPQGRRKSMFKRALKGLSMRSTNDLAKIEDMLMQLLTEVEGLKDTQNNMRDTTRTGSLNSNEYLRQQQDPGYEPDGQAGTSSSPNQSGYFSNPSTRQLNGGMLQPMHSGYDGRRGSGHRISTVIEGDEEEYDHENVEYPNEERMTTPTQEVQRQNSLPMKTPPQQNTSAVRTSQGPEHTPKTVGSSKHRSQNSSLLGNFANKVSRWSKTTASTDPQSVRISQDRQMQRPYSEASRSGSNVNVDQYDGQYALNEDDRLRSNGSLAREQYNQAAVGAEQPRSPSPLIPDSEVDDPRYQAHRNSLNLQHPQPRPGPTHRHQSHLESEAQNYYESLLDDGPEADQWGSNPSLALNRNINRISTSTGGGLSPVYSDGASVHSASEQAMQPQAQYQNAPPRPPKIRDDGPLVPEEAQDQHVGSGGHYHNTSMSSGPPYLATPLEPIQEARYSLETERTGRHLTPSPNPPPTAMQSVQRRITGPRPMSSRSPSASGGQAQSPGGSPAASREDIVIRRKPVSVRSTASDGTLESYRSSLDEDNEIF</sequence>
<feature type="compositionally biased region" description="Basic and acidic residues" evidence="1">
    <location>
        <begin position="920"/>
        <end position="940"/>
    </location>
</feature>
<accession>A0A9P4M1J8</accession>
<feature type="compositionally biased region" description="Polar residues" evidence="1">
    <location>
        <begin position="1649"/>
        <end position="1664"/>
    </location>
</feature>
<feature type="compositionally biased region" description="Polar residues" evidence="1">
    <location>
        <begin position="302"/>
        <end position="311"/>
    </location>
</feature>
<feature type="compositionally biased region" description="Polar residues" evidence="1">
    <location>
        <begin position="1317"/>
        <end position="1342"/>
    </location>
</feature>
<feature type="compositionally biased region" description="Polar residues" evidence="1">
    <location>
        <begin position="321"/>
        <end position="331"/>
    </location>
</feature>
<feature type="compositionally biased region" description="Polar residues" evidence="1">
    <location>
        <begin position="1351"/>
        <end position="1371"/>
    </location>
</feature>
<dbReference type="OrthoDB" id="5382102at2759"/>